<accession>A0A0A9CTX2</accession>
<keyword evidence="1" id="KW-1133">Transmembrane helix</keyword>
<dbReference type="EMBL" id="GBRH01281251">
    <property type="protein sequence ID" value="JAD16644.1"/>
    <property type="molecule type" value="Transcribed_RNA"/>
</dbReference>
<dbReference type="EMBL" id="GBRH01218121">
    <property type="protein sequence ID" value="JAD79774.1"/>
    <property type="molecule type" value="Transcribed_RNA"/>
</dbReference>
<reference evidence="2" key="1">
    <citation type="submission" date="2014-09" db="EMBL/GenBank/DDBJ databases">
        <authorList>
            <person name="Magalhaes I.L.F."/>
            <person name="Oliveira U."/>
            <person name="Santos F.R."/>
            <person name="Vidigal T.H.D.A."/>
            <person name="Brescovit A.D."/>
            <person name="Santos A.J."/>
        </authorList>
    </citation>
    <scope>NUCLEOTIDE SEQUENCE</scope>
    <source>
        <tissue evidence="2">Shoot tissue taken approximately 20 cm above the soil surface</tissue>
    </source>
</reference>
<keyword evidence="1" id="KW-0472">Membrane</keyword>
<organism evidence="2">
    <name type="scientific">Arundo donax</name>
    <name type="common">Giant reed</name>
    <name type="synonym">Donax arundinaceus</name>
    <dbReference type="NCBI Taxonomy" id="35708"/>
    <lineage>
        <taxon>Eukaryota</taxon>
        <taxon>Viridiplantae</taxon>
        <taxon>Streptophyta</taxon>
        <taxon>Embryophyta</taxon>
        <taxon>Tracheophyta</taxon>
        <taxon>Spermatophyta</taxon>
        <taxon>Magnoliopsida</taxon>
        <taxon>Liliopsida</taxon>
        <taxon>Poales</taxon>
        <taxon>Poaceae</taxon>
        <taxon>PACMAD clade</taxon>
        <taxon>Arundinoideae</taxon>
        <taxon>Arundineae</taxon>
        <taxon>Arundo</taxon>
    </lineage>
</organism>
<dbReference type="AlphaFoldDB" id="A0A0A9CTX2"/>
<sequence length="75" mass="8308">MCFRRLLRTHIERNIPTICLLIIRTNSGLLLLTLLSMFTSQAKSSSANALEFSCVDLKGAEDVEAFADVDDFALS</sequence>
<reference evidence="2" key="2">
    <citation type="journal article" date="2015" name="Data Brief">
        <title>Shoot transcriptome of the giant reed, Arundo donax.</title>
        <authorList>
            <person name="Barrero R.A."/>
            <person name="Guerrero F.D."/>
            <person name="Moolhuijzen P."/>
            <person name="Goolsby J.A."/>
            <person name="Tidwell J."/>
            <person name="Bellgard S.E."/>
            <person name="Bellgard M.I."/>
        </authorList>
    </citation>
    <scope>NUCLEOTIDE SEQUENCE</scope>
    <source>
        <tissue evidence="2">Shoot tissue taken approximately 20 cm above the soil surface</tissue>
    </source>
</reference>
<name>A0A0A9CTX2_ARUDO</name>
<evidence type="ECO:0000256" key="1">
    <source>
        <dbReference type="SAM" id="Phobius"/>
    </source>
</evidence>
<keyword evidence="1" id="KW-0812">Transmembrane</keyword>
<proteinExistence type="predicted"/>
<evidence type="ECO:0000313" key="2">
    <source>
        <dbReference type="EMBL" id="JAD79774.1"/>
    </source>
</evidence>
<protein>
    <submittedName>
        <fullName evidence="2">Uncharacterized protein</fullName>
    </submittedName>
</protein>
<feature type="transmembrane region" description="Helical" evidence="1">
    <location>
        <begin position="21"/>
        <end position="38"/>
    </location>
</feature>